<dbReference type="EMBL" id="BAABCJ010000006">
    <property type="protein sequence ID" value="GAA3710500.1"/>
    <property type="molecule type" value="Genomic_DNA"/>
</dbReference>
<accession>A0ABP7DXI3</accession>
<sequence length="213" mass="21880">MSSSAPSPRRPSPAVYRRRRLVALVALLVVLALLVWGVSAVVGMVRGNDAGPTAQAGGEAGASAPADPSASGAPGPSDGTVSGAAGDCQPDDVVVRSSTDAASYGPDANPVLIMTIENTGEAPCDVNVGTGEQEFLVMSGDDRIFSTKDCLAEASDLRITMEPGQAETARFTWERVRSAPGCEPVSSNPRPGTYGFTAKLGDRESKGAVFQLQ</sequence>
<keyword evidence="3" id="KW-1185">Reference proteome</keyword>
<proteinExistence type="predicted"/>
<protein>
    <recommendedName>
        <fullName evidence="4">DUF4232 domain-containing protein</fullName>
    </recommendedName>
</protein>
<gene>
    <name evidence="2" type="ORF">GCM10022377_25120</name>
</gene>
<name>A0ABP7DXI3_9MICC</name>
<evidence type="ECO:0008006" key="4">
    <source>
        <dbReference type="Google" id="ProtNLM"/>
    </source>
</evidence>
<reference evidence="3" key="1">
    <citation type="journal article" date="2019" name="Int. J. Syst. Evol. Microbiol.">
        <title>The Global Catalogue of Microorganisms (GCM) 10K type strain sequencing project: providing services to taxonomists for standard genome sequencing and annotation.</title>
        <authorList>
            <consortium name="The Broad Institute Genomics Platform"/>
            <consortium name="The Broad Institute Genome Sequencing Center for Infectious Disease"/>
            <person name="Wu L."/>
            <person name="Ma J."/>
        </authorList>
    </citation>
    <scope>NUCLEOTIDE SEQUENCE [LARGE SCALE GENOMIC DNA]</scope>
    <source>
        <strain evidence="3">JCM 16961</strain>
    </source>
</reference>
<feature type="region of interest" description="Disordered" evidence="1">
    <location>
        <begin position="53"/>
        <end position="91"/>
    </location>
</feature>
<organism evidence="2 3">
    <name type="scientific">Zhihengliuella alba</name>
    <dbReference type="NCBI Taxonomy" id="547018"/>
    <lineage>
        <taxon>Bacteria</taxon>
        <taxon>Bacillati</taxon>
        <taxon>Actinomycetota</taxon>
        <taxon>Actinomycetes</taxon>
        <taxon>Micrococcales</taxon>
        <taxon>Micrococcaceae</taxon>
        <taxon>Zhihengliuella</taxon>
    </lineage>
</organism>
<evidence type="ECO:0000313" key="2">
    <source>
        <dbReference type="EMBL" id="GAA3710500.1"/>
    </source>
</evidence>
<dbReference type="Proteomes" id="UP001501536">
    <property type="component" value="Unassembled WGS sequence"/>
</dbReference>
<evidence type="ECO:0000256" key="1">
    <source>
        <dbReference type="SAM" id="MobiDB-lite"/>
    </source>
</evidence>
<dbReference type="RefSeq" id="WP_344885256.1">
    <property type="nucleotide sequence ID" value="NZ_BAABCJ010000006.1"/>
</dbReference>
<comment type="caution">
    <text evidence="2">The sequence shown here is derived from an EMBL/GenBank/DDBJ whole genome shotgun (WGS) entry which is preliminary data.</text>
</comment>
<evidence type="ECO:0000313" key="3">
    <source>
        <dbReference type="Proteomes" id="UP001501536"/>
    </source>
</evidence>
<feature type="compositionally biased region" description="Low complexity" evidence="1">
    <location>
        <begin position="61"/>
        <end position="79"/>
    </location>
</feature>